<dbReference type="Proteomes" id="UP000231426">
    <property type="component" value="Unassembled WGS sequence"/>
</dbReference>
<name>A0A2M6W6K8_9BACT</name>
<dbReference type="EMBL" id="PFBV01000003">
    <property type="protein sequence ID" value="PIT88414.1"/>
    <property type="molecule type" value="Genomic_DNA"/>
</dbReference>
<comment type="caution">
    <text evidence="1">The sequence shown here is derived from an EMBL/GenBank/DDBJ whole genome shotgun (WGS) entry which is preliminary data.</text>
</comment>
<reference evidence="2" key="1">
    <citation type="submission" date="2017-09" db="EMBL/GenBank/DDBJ databases">
        <title>Depth-based differentiation of microbial function through sediment-hosted aquifers and enrichment of novel symbionts in the deep terrestrial subsurface.</title>
        <authorList>
            <person name="Probst A.J."/>
            <person name="Ladd B."/>
            <person name="Jarett J.K."/>
            <person name="Geller-Mcgrath D.E."/>
            <person name="Sieber C.M.K."/>
            <person name="Emerson J.B."/>
            <person name="Anantharaman K."/>
            <person name="Thomas B.C."/>
            <person name="Malmstrom R."/>
            <person name="Stieglmeier M."/>
            <person name="Klingl A."/>
            <person name="Woyke T."/>
            <person name="Ryan C.M."/>
            <person name="Banfield J.F."/>
        </authorList>
    </citation>
    <scope>NUCLEOTIDE SEQUENCE [LARGE SCALE GENOMIC DNA]</scope>
</reference>
<dbReference type="AlphaFoldDB" id="A0A2M6W6K8"/>
<accession>A0A2M6W6K8</accession>
<organism evidence="1 2">
    <name type="scientific">Candidatus Magasanikbacteria bacterium CG10_big_fil_rev_8_21_14_0_10_36_32</name>
    <dbReference type="NCBI Taxonomy" id="1974646"/>
    <lineage>
        <taxon>Bacteria</taxon>
        <taxon>Candidatus Magasanikiibacteriota</taxon>
    </lineage>
</organism>
<evidence type="ECO:0000313" key="2">
    <source>
        <dbReference type="Proteomes" id="UP000231426"/>
    </source>
</evidence>
<sequence>MKVVEKPSVDGLPEGRKVVYFGMINSAIYFVIYCSNEKNPDLFSYRINMGLSDDLVSMPIESIVKRGTTLTIQIEQGEFIFDTRKNCYLKATFGGQPIDIF</sequence>
<protein>
    <submittedName>
        <fullName evidence="1">Uncharacterized protein</fullName>
    </submittedName>
</protein>
<evidence type="ECO:0000313" key="1">
    <source>
        <dbReference type="EMBL" id="PIT88414.1"/>
    </source>
</evidence>
<gene>
    <name evidence="1" type="ORF">COU29_01340</name>
</gene>
<proteinExistence type="predicted"/>